<feature type="compositionally biased region" description="Basic and acidic residues" evidence="1">
    <location>
        <begin position="10"/>
        <end position="19"/>
    </location>
</feature>
<reference evidence="2 3" key="1">
    <citation type="submission" date="2021-08" db="EMBL/GenBank/DDBJ databases">
        <title>Draft Genome Sequence of Phanerochaete sordida strain YK-624.</title>
        <authorList>
            <person name="Mori T."/>
            <person name="Dohra H."/>
            <person name="Suzuki T."/>
            <person name="Kawagishi H."/>
            <person name="Hirai H."/>
        </authorList>
    </citation>
    <scope>NUCLEOTIDE SEQUENCE [LARGE SCALE GENOMIC DNA]</scope>
    <source>
        <strain evidence="2 3">YK-624</strain>
    </source>
</reference>
<feature type="region of interest" description="Disordered" evidence="1">
    <location>
        <begin position="1"/>
        <end position="25"/>
    </location>
</feature>
<evidence type="ECO:0000313" key="2">
    <source>
        <dbReference type="EMBL" id="GJE90710.1"/>
    </source>
</evidence>
<accession>A0A9P3GA06</accession>
<organism evidence="2 3">
    <name type="scientific">Phanerochaete sordida</name>
    <dbReference type="NCBI Taxonomy" id="48140"/>
    <lineage>
        <taxon>Eukaryota</taxon>
        <taxon>Fungi</taxon>
        <taxon>Dikarya</taxon>
        <taxon>Basidiomycota</taxon>
        <taxon>Agaricomycotina</taxon>
        <taxon>Agaricomycetes</taxon>
        <taxon>Polyporales</taxon>
        <taxon>Phanerochaetaceae</taxon>
        <taxon>Phanerochaete</taxon>
    </lineage>
</organism>
<dbReference type="Proteomes" id="UP000703269">
    <property type="component" value="Unassembled WGS sequence"/>
</dbReference>
<evidence type="ECO:0000313" key="3">
    <source>
        <dbReference type="Proteomes" id="UP000703269"/>
    </source>
</evidence>
<comment type="caution">
    <text evidence="2">The sequence shown here is derived from an EMBL/GenBank/DDBJ whole genome shotgun (WGS) entry which is preliminary data.</text>
</comment>
<dbReference type="AlphaFoldDB" id="A0A9P3GA06"/>
<proteinExistence type="predicted"/>
<protein>
    <submittedName>
        <fullName evidence="2">Uncharacterized protein</fullName>
    </submittedName>
</protein>
<gene>
    <name evidence="2" type="ORF">PsYK624_068540</name>
</gene>
<sequence length="62" mass="6694">MKLNAPVPRTSDRNARKQPPDPLVRTTGVEALPDATRPSLQTPCLMGVRNCRLVPDPMAVSG</sequence>
<name>A0A9P3GA06_9APHY</name>
<dbReference type="EMBL" id="BPQB01000018">
    <property type="protein sequence ID" value="GJE90710.1"/>
    <property type="molecule type" value="Genomic_DNA"/>
</dbReference>
<keyword evidence="3" id="KW-1185">Reference proteome</keyword>
<evidence type="ECO:0000256" key="1">
    <source>
        <dbReference type="SAM" id="MobiDB-lite"/>
    </source>
</evidence>